<dbReference type="SFLD" id="SFLDG01065">
    <property type="entry name" value="anaerobic_coproporphyrinogen-I"/>
    <property type="match status" value="1"/>
</dbReference>
<evidence type="ECO:0000256" key="1">
    <source>
        <dbReference type="ARBA" id="ARBA00006100"/>
    </source>
</evidence>
<dbReference type="SFLD" id="SFLDF00562">
    <property type="entry name" value="HemN-like__clustered_with_heat"/>
    <property type="match status" value="1"/>
</dbReference>
<dbReference type="GO" id="GO:0004109">
    <property type="term" value="F:coproporphyrinogen oxidase activity"/>
    <property type="evidence" value="ECO:0007669"/>
    <property type="project" value="InterPro"/>
</dbReference>
<keyword evidence="2" id="KW-0408">Iron</keyword>
<feature type="domain" description="Radical SAM core" evidence="3">
    <location>
        <begin position="1"/>
        <end position="225"/>
    </location>
</feature>
<keyword evidence="2" id="KW-0479">Metal-binding</keyword>
<dbReference type="Proteomes" id="UP000245870">
    <property type="component" value="Unassembled WGS sequence"/>
</dbReference>
<dbReference type="PROSITE" id="PS51918">
    <property type="entry name" value="RADICAL_SAM"/>
    <property type="match status" value="1"/>
</dbReference>
<evidence type="ECO:0000259" key="3">
    <source>
        <dbReference type="PROSITE" id="PS51918"/>
    </source>
</evidence>
<keyword evidence="2" id="KW-0963">Cytoplasm</keyword>
<proteinExistence type="inferred from homology"/>
<dbReference type="GO" id="GO:0046872">
    <property type="term" value="F:metal ion binding"/>
    <property type="evidence" value="ECO:0007669"/>
    <property type="project" value="UniProtKB-UniRule"/>
</dbReference>
<accession>A0A2U0TK93</accession>
<keyword evidence="2" id="KW-0143">Chaperone</keyword>
<protein>
    <recommendedName>
        <fullName evidence="2">Heme chaperone HemW</fullName>
    </recommendedName>
</protein>
<organism evidence="4 5">
    <name type="scientific">Hallella colorans</name>
    <dbReference type="NCBI Taxonomy" id="1703337"/>
    <lineage>
        <taxon>Bacteria</taxon>
        <taxon>Pseudomonadati</taxon>
        <taxon>Bacteroidota</taxon>
        <taxon>Bacteroidia</taxon>
        <taxon>Bacteroidales</taxon>
        <taxon>Prevotellaceae</taxon>
        <taxon>Hallella</taxon>
    </lineage>
</organism>
<dbReference type="SFLD" id="SFLDS00029">
    <property type="entry name" value="Radical_SAM"/>
    <property type="match status" value="1"/>
</dbReference>
<comment type="similarity">
    <text evidence="1">Belongs to the anaerobic coproporphyrinogen-III oxidase family. HemW subfamily.</text>
</comment>
<comment type="subcellular location">
    <subcellularLocation>
        <location evidence="2">Cytoplasm</location>
    </subcellularLocation>
</comment>
<keyword evidence="5" id="KW-1185">Reference proteome</keyword>
<dbReference type="AlphaFoldDB" id="A0A2U0TK93"/>
<evidence type="ECO:0000256" key="2">
    <source>
        <dbReference type="RuleBase" id="RU364116"/>
    </source>
</evidence>
<keyword evidence="2" id="KW-0349">Heme</keyword>
<dbReference type="InterPro" id="IPR034505">
    <property type="entry name" value="Coproporphyrinogen-III_oxidase"/>
</dbReference>
<name>A0A2U0TK93_9BACT</name>
<dbReference type="NCBIfam" id="TIGR00539">
    <property type="entry name" value="hemN_rel"/>
    <property type="match status" value="1"/>
</dbReference>
<dbReference type="GO" id="GO:0005737">
    <property type="term" value="C:cytoplasm"/>
    <property type="evidence" value="ECO:0007669"/>
    <property type="project" value="UniProtKB-SubCell"/>
</dbReference>
<gene>
    <name evidence="4" type="ORF">C7379_1347</name>
</gene>
<dbReference type="InterPro" id="IPR058240">
    <property type="entry name" value="rSAM_sf"/>
</dbReference>
<dbReference type="EMBL" id="QENY01000034">
    <property type="protein sequence ID" value="PVX44001.1"/>
    <property type="molecule type" value="Genomic_DNA"/>
</dbReference>
<dbReference type="InterPro" id="IPR007197">
    <property type="entry name" value="rSAM"/>
</dbReference>
<keyword evidence="2" id="KW-0949">S-adenosyl-L-methionine</keyword>
<comment type="caution">
    <text evidence="4">The sequence shown here is derived from an EMBL/GenBank/DDBJ whole genome shotgun (WGS) entry which is preliminary data.</text>
</comment>
<dbReference type="SUPFAM" id="SSF102114">
    <property type="entry name" value="Radical SAM enzymes"/>
    <property type="match status" value="1"/>
</dbReference>
<dbReference type="PANTHER" id="PTHR13932:SF5">
    <property type="entry name" value="RADICAL S-ADENOSYL METHIONINE DOMAIN-CONTAINING PROTEIN 1, MITOCHONDRIAL"/>
    <property type="match status" value="1"/>
</dbReference>
<reference evidence="4 5" key="1">
    <citation type="submission" date="2018-05" db="EMBL/GenBank/DDBJ databases">
        <title>Genomic Encyclopedia of Type Strains, Phase IV (KMG-IV): sequencing the most valuable type-strain genomes for metagenomic binning, comparative biology and taxonomic classification.</title>
        <authorList>
            <person name="Goeker M."/>
        </authorList>
    </citation>
    <scope>NUCLEOTIDE SEQUENCE [LARGE SCALE GENOMIC DNA]</scope>
    <source>
        <strain evidence="4 5">DSM 100333</strain>
    </source>
</reference>
<evidence type="ECO:0000313" key="5">
    <source>
        <dbReference type="Proteomes" id="UP000245870"/>
    </source>
</evidence>
<dbReference type="Pfam" id="PF04055">
    <property type="entry name" value="Radical_SAM"/>
    <property type="match status" value="1"/>
</dbReference>
<comment type="function">
    <text evidence="2">Probably acts as a heme chaperone, transferring heme to an unknown acceptor. Binds one molecule of heme per monomer, possibly covalently. Binds 1 [4Fe-4S] cluster. The cluster is coordinated with 3 cysteines and an exchangeable S-adenosyl-L-methionine.</text>
</comment>
<dbReference type="InterPro" id="IPR004559">
    <property type="entry name" value="HemW-like"/>
</dbReference>
<dbReference type="Gene3D" id="3.80.30.20">
    <property type="entry name" value="tm_1862 like domain"/>
    <property type="match status" value="1"/>
</dbReference>
<dbReference type="GO" id="GO:0006779">
    <property type="term" value="P:porphyrin-containing compound biosynthetic process"/>
    <property type="evidence" value="ECO:0007669"/>
    <property type="project" value="InterPro"/>
</dbReference>
<dbReference type="InterPro" id="IPR006638">
    <property type="entry name" value="Elp3/MiaA/NifB-like_rSAM"/>
</dbReference>
<dbReference type="InterPro" id="IPR023404">
    <property type="entry name" value="rSAM_horseshoe"/>
</dbReference>
<dbReference type="CDD" id="cd01335">
    <property type="entry name" value="Radical_SAM"/>
    <property type="match status" value="1"/>
</dbReference>
<dbReference type="GO" id="GO:0051539">
    <property type="term" value="F:4 iron, 4 sulfur cluster binding"/>
    <property type="evidence" value="ECO:0007669"/>
    <property type="project" value="UniProtKB-UniRule"/>
</dbReference>
<dbReference type="PANTHER" id="PTHR13932">
    <property type="entry name" value="COPROPORPHYRINIGEN III OXIDASE"/>
    <property type="match status" value="1"/>
</dbReference>
<sequence length="365" mass="41874">MAGLYIHIPFCASRCIYCGFYSTTNVGLQDKYVNSICQEMTIRPERPNISTIYFGGGTPSQLSYKNFVKLFDHIFRTYTVDTNAEITVECNPDDINEQTFNHLPVNRVSMGAQSFSDVRLRFLCRRHTATEVEQAVTHLRQQGINNISIDLMFGFPDETMTDWEQDLRRALKLDVEHISAYGLMYEEGTPLYKLWQANKVKEIDENLSLAMYDKLVRALTSAGYEHYEISNFAKLGFRSKHNSAYWHGIPYIGIGAAAHSYDQSTRSWNVSDIRRYIDSIEKGILPMEIERLDEETKYNDLVTTALRTREGINLDALAPRYKNYLLEAGKDYISRGLLVLEDNSLHLSMAGINISNTIMSDLMWV</sequence>
<dbReference type="RefSeq" id="WP_116617486.1">
    <property type="nucleotide sequence ID" value="NZ_CAMQYP010000062.1"/>
</dbReference>
<keyword evidence="2" id="KW-0004">4Fe-4S</keyword>
<evidence type="ECO:0000313" key="4">
    <source>
        <dbReference type="EMBL" id="PVX44001.1"/>
    </source>
</evidence>
<dbReference type="SMART" id="SM00729">
    <property type="entry name" value="Elp3"/>
    <property type="match status" value="1"/>
</dbReference>
<dbReference type="OrthoDB" id="9808022at2"/>
<keyword evidence="2" id="KW-0411">Iron-sulfur</keyword>
<dbReference type="SFLD" id="SFLDG01082">
    <property type="entry name" value="B12-binding_domain_containing"/>
    <property type="match status" value="1"/>
</dbReference>